<keyword evidence="2" id="KW-0808">Transferase</keyword>
<dbReference type="Proteomes" id="UP000606653">
    <property type="component" value="Unassembled WGS sequence"/>
</dbReference>
<reference evidence="5" key="1">
    <citation type="journal article" date="2019" name="Int. J. Syst. Evol. Microbiol.">
        <title>The Global Catalogue of Microorganisms (GCM) 10K type strain sequencing project: providing services to taxonomists for standard genome sequencing and annotation.</title>
        <authorList>
            <consortium name="The Broad Institute Genomics Platform"/>
            <consortium name="The Broad Institute Genome Sequencing Center for Infectious Disease"/>
            <person name="Wu L."/>
            <person name="Ma J."/>
        </authorList>
    </citation>
    <scope>NUCLEOTIDE SEQUENCE [LARGE SCALE GENOMIC DNA]</scope>
    <source>
        <strain evidence="5">CGMCC 1.6964</strain>
    </source>
</reference>
<dbReference type="SUPFAM" id="SSF53335">
    <property type="entry name" value="S-adenosyl-L-methionine-dependent methyltransferases"/>
    <property type="match status" value="1"/>
</dbReference>
<proteinExistence type="predicted"/>
<dbReference type="Gene3D" id="3.40.50.150">
    <property type="entry name" value="Vaccinia Virus protein VP39"/>
    <property type="match status" value="1"/>
</dbReference>
<accession>A0ABQ2L4V6</accession>
<keyword evidence="5" id="KW-1185">Reference proteome</keyword>
<evidence type="ECO:0000256" key="2">
    <source>
        <dbReference type="ARBA" id="ARBA00022679"/>
    </source>
</evidence>
<dbReference type="PANTHER" id="PTHR43861">
    <property type="entry name" value="TRANS-ACONITATE 2-METHYLTRANSFERASE-RELATED"/>
    <property type="match status" value="1"/>
</dbReference>
<dbReference type="PANTHER" id="PTHR43861:SF1">
    <property type="entry name" value="TRANS-ACONITATE 2-METHYLTRANSFERASE"/>
    <property type="match status" value="1"/>
</dbReference>
<protein>
    <recommendedName>
        <fullName evidence="3">Methyltransferase domain-containing protein</fullName>
    </recommendedName>
</protein>
<evidence type="ECO:0000313" key="5">
    <source>
        <dbReference type="Proteomes" id="UP000606653"/>
    </source>
</evidence>
<dbReference type="EMBL" id="BMLN01000007">
    <property type="protein sequence ID" value="GGO03381.1"/>
    <property type="molecule type" value="Genomic_DNA"/>
</dbReference>
<name>A0ABQ2L4V6_9BACL</name>
<keyword evidence="1" id="KW-0489">Methyltransferase</keyword>
<evidence type="ECO:0000259" key="3">
    <source>
        <dbReference type="Pfam" id="PF13649"/>
    </source>
</evidence>
<comment type="caution">
    <text evidence="4">The sequence shown here is derived from an EMBL/GenBank/DDBJ whole genome shotgun (WGS) entry which is preliminary data.</text>
</comment>
<sequence length="225" mass="26350">MLAQIQEEESEKLMGTHPDEKYWNAAYADSSFRPDHDGWLERYIPLLEPNQGKIVDLGCGLGHNARVLHTKGFDVLACDLSEKALERLRREEPNLNTFRMDMTEGLPFADGTLQAVVADLSLHYFSEEATHGIIRDIRRTLQPHGLLLCRVNAVGEVDDKRDCALMDEDDPYLYKSEDILRRFFNEEEIEKYFPENQWETLERREYDSGRYGRIKRLWEVGLRRK</sequence>
<evidence type="ECO:0000313" key="4">
    <source>
        <dbReference type="EMBL" id="GGO03381.1"/>
    </source>
</evidence>
<dbReference type="CDD" id="cd02440">
    <property type="entry name" value="AdoMet_MTases"/>
    <property type="match status" value="1"/>
</dbReference>
<dbReference type="InterPro" id="IPR029063">
    <property type="entry name" value="SAM-dependent_MTases_sf"/>
</dbReference>
<gene>
    <name evidence="4" type="ORF">GCM10010969_27600</name>
</gene>
<evidence type="ECO:0000256" key="1">
    <source>
        <dbReference type="ARBA" id="ARBA00022603"/>
    </source>
</evidence>
<organism evidence="4 5">
    <name type="scientific">Saccharibacillus kuerlensis</name>
    <dbReference type="NCBI Taxonomy" id="459527"/>
    <lineage>
        <taxon>Bacteria</taxon>
        <taxon>Bacillati</taxon>
        <taxon>Bacillota</taxon>
        <taxon>Bacilli</taxon>
        <taxon>Bacillales</taxon>
        <taxon>Paenibacillaceae</taxon>
        <taxon>Saccharibacillus</taxon>
    </lineage>
</organism>
<dbReference type="InterPro" id="IPR041698">
    <property type="entry name" value="Methyltransf_25"/>
</dbReference>
<dbReference type="Pfam" id="PF13649">
    <property type="entry name" value="Methyltransf_25"/>
    <property type="match status" value="1"/>
</dbReference>
<feature type="domain" description="Methyltransferase" evidence="3">
    <location>
        <begin position="54"/>
        <end position="145"/>
    </location>
</feature>
<dbReference type="RefSeq" id="WP_018976601.1">
    <property type="nucleotide sequence ID" value="NZ_BMLN01000007.1"/>
</dbReference>